<feature type="compositionally biased region" description="Low complexity" evidence="1">
    <location>
        <begin position="304"/>
        <end position="316"/>
    </location>
</feature>
<feature type="compositionally biased region" description="Pro residues" evidence="1">
    <location>
        <begin position="368"/>
        <end position="377"/>
    </location>
</feature>
<evidence type="ECO:0000313" key="3">
    <source>
        <dbReference type="Proteomes" id="UP000789595"/>
    </source>
</evidence>
<feature type="region of interest" description="Disordered" evidence="1">
    <location>
        <begin position="360"/>
        <end position="388"/>
    </location>
</feature>
<feature type="compositionally biased region" description="Basic and acidic residues" evidence="1">
    <location>
        <begin position="152"/>
        <end position="161"/>
    </location>
</feature>
<protein>
    <submittedName>
        <fullName evidence="2">Uncharacterized protein</fullName>
    </submittedName>
</protein>
<feature type="region of interest" description="Disordered" evidence="1">
    <location>
        <begin position="129"/>
        <end position="205"/>
    </location>
</feature>
<accession>A0A8J2STE4</accession>
<sequence length="416" mass="44226">MTPRTAHSSPRAASPPYSQLDELDAHLPDDVIEQVAKLAYLLQAELVEWQAPRSLVAQAVAKAATRGWRNADNDQLIGDPAVARLARALLDDESWSAPASAPAPRQELRELAVLTNALERARADAAELRAELERTRSPSSKGAARRVAAARDLARDTEARARQTSAAIQSAKATCRAEVASAREDRREAEAGAEQARAEAAKARAARDATELEAAAMRSEAAAAEQRRDAAEAAAAAAERRRAAADVSPEDIQRLRKEARDLRDAVASGEARARDAAAARQRDEARADAAKELAGRLEREAAAARDAAAAGLSAATRAAEDARREIALRDAAVEARRRAEAAVADQRRALARLEAAVAAETKSLVRSAPPPPPPPVVVEPKPPEVPEGSLADEVHRLAAKLVAVTRGPLEERNASR</sequence>
<dbReference type="Proteomes" id="UP000789595">
    <property type="component" value="Unassembled WGS sequence"/>
</dbReference>
<reference evidence="2" key="1">
    <citation type="submission" date="2021-11" db="EMBL/GenBank/DDBJ databases">
        <authorList>
            <consortium name="Genoscope - CEA"/>
            <person name="William W."/>
        </authorList>
    </citation>
    <scope>NUCLEOTIDE SEQUENCE</scope>
</reference>
<comment type="caution">
    <text evidence="2">The sequence shown here is derived from an EMBL/GenBank/DDBJ whole genome shotgun (WGS) entry which is preliminary data.</text>
</comment>
<proteinExistence type="predicted"/>
<feature type="compositionally biased region" description="Polar residues" evidence="1">
    <location>
        <begin position="162"/>
        <end position="172"/>
    </location>
</feature>
<evidence type="ECO:0000313" key="2">
    <source>
        <dbReference type="EMBL" id="CAH0377269.1"/>
    </source>
</evidence>
<feature type="region of interest" description="Disordered" evidence="1">
    <location>
        <begin position="297"/>
        <end position="316"/>
    </location>
</feature>
<feature type="compositionally biased region" description="Basic and acidic residues" evidence="1">
    <location>
        <begin position="271"/>
        <end position="291"/>
    </location>
</feature>
<feature type="region of interest" description="Disordered" evidence="1">
    <location>
        <begin position="217"/>
        <end position="236"/>
    </location>
</feature>
<feature type="region of interest" description="Disordered" evidence="1">
    <location>
        <begin position="263"/>
        <end position="291"/>
    </location>
</feature>
<name>A0A8J2STE4_9STRA</name>
<dbReference type="AlphaFoldDB" id="A0A8J2STE4"/>
<organism evidence="2 3">
    <name type="scientific">Pelagomonas calceolata</name>
    <dbReference type="NCBI Taxonomy" id="35677"/>
    <lineage>
        <taxon>Eukaryota</taxon>
        <taxon>Sar</taxon>
        <taxon>Stramenopiles</taxon>
        <taxon>Ochrophyta</taxon>
        <taxon>Pelagophyceae</taxon>
        <taxon>Pelagomonadales</taxon>
        <taxon>Pelagomonadaceae</taxon>
        <taxon>Pelagomonas</taxon>
    </lineage>
</organism>
<evidence type="ECO:0000256" key="1">
    <source>
        <dbReference type="SAM" id="MobiDB-lite"/>
    </source>
</evidence>
<gene>
    <name evidence="2" type="ORF">PECAL_5P18260</name>
</gene>
<feature type="region of interest" description="Disordered" evidence="1">
    <location>
        <begin position="1"/>
        <end position="22"/>
    </location>
</feature>
<feature type="compositionally biased region" description="Basic and acidic residues" evidence="1">
    <location>
        <begin position="181"/>
        <end position="205"/>
    </location>
</feature>
<dbReference type="EMBL" id="CAKKNE010000005">
    <property type="protein sequence ID" value="CAH0377269.1"/>
    <property type="molecule type" value="Genomic_DNA"/>
</dbReference>
<keyword evidence="3" id="KW-1185">Reference proteome</keyword>